<feature type="non-terminal residue" evidence="2">
    <location>
        <position position="293"/>
    </location>
</feature>
<organism evidence="2">
    <name type="scientific">Anoplophora glabripennis</name>
    <name type="common">Asian longhorn beetle</name>
    <name type="synonym">Anoplophora nobilis</name>
    <dbReference type="NCBI Taxonomy" id="217634"/>
    <lineage>
        <taxon>Eukaryota</taxon>
        <taxon>Metazoa</taxon>
        <taxon>Ecdysozoa</taxon>
        <taxon>Arthropoda</taxon>
        <taxon>Hexapoda</taxon>
        <taxon>Insecta</taxon>
        <taxon>Pterygota</taxon>
        <taxon>Neoptera</taxon>
        <taxon>Endopterygota</taxon>
        <taxon>Coleoptera</taxon>
        <taxon>Polyphaga</taxon>
        <taxon>Cucujiformia</taxon>
        <taxon>Chrysomeloidea</taxon>
        <taxon>Cerambycidae</taxon>
        <taxon>Lamiinae</taxon>
        <taxon>Lamiini</taxon>
        <taxon>Anoplophora</taxon>
    </lineage>
</organism>
<sequence length="293" mass="34159">FNYFLEVIYPIVPHVEMFFNQLQSQGADRRFVLEQLNELESRIFEFSPNKMYSTVIYSVDDEFDEIQMNYIKREITHEWTEESTPDSKRRRVEASEMSEEYYQSSEMKIEVDIDEISKMDASTSKLQLEADHTPEQKVVVKEYCTSLITELKELYNFTGHVSAAALFCSDMFPTYKHNFPDSTFEETVAAYPYIDRAKLKTELTVVYSRKDMTCSGFLPLLAFIHRNNLQEGFSETYKLLDIICTTPMITVESERCFSTMKRIRSFLTNAGSREKLGALAMLSVEKKMVQSIL</sequence>
<reference evidence="2" key="1">
    <citation type="submission" date="2013-07" db="EMBL/GenBank/DDBJ databases">
        <title>Midgut Transcriptome Profiling of Anoplphora glabripennis, a Lignocellulose Degrading, Wood-Boring Cerambycid.</title>
        <authorList>
            <person name="Scully E.D."/>
            <person name="Hoover K."/>
            <person name="Carlson J.E."/>
            <person name="Tien M."/>
            <person name="Geib S.M."/>
        </authorList>
    </citation>
    <scope>NUCLEOTIDE SEQUENCE</scope>
</reference>
<dbReference type="PANTHER" id="PTHR45749:SF37">
    <property type="entry name" value="OS05G0311600 PROTEIN"/>
    <property type="match status" value="1"/>
</dbReference>
<dbReference type="AlphaFoldDB" id="V5GQC2"/>
<name>V5GQC2_ANOGL</name>
<dbReference type="PANTHER" id="PTHR45749">
    <property type="match status" value="1"/>
</dbReference>
<dbReference type="EMBL" id="GALX01006028">
    <property type="protein sequence ID" value="JAB62438.1"/>
    <property type="molecule type" value="Transcribed_RNA"/>
</dbReference>
<proteinExistence type="predicted"/>
<evidence type="ECO:0000313" key="2">
    <source>
        <dbReference type="EMBL" id="JAB62438.1"/>
    </source>
</evidence>
<accession>V5GQC2</accession>
<protein>
    <recommendedName>
        <fullName evidence="1">HAT C-terminal dimerisation domain-containing protein</fullName>
    </recommendedName>
</protein>
<feature type="non-terminal residue" evidence="2">
    <location>
        <position position="1"/>
    </location>
</feature>
<dbReference type="Pfam" id="PF05699">
    <property type="entry name" value="Dimer_Tnp_hAT"/>
    <property type="match status" value="1"/>
</dbReference>
<evidence type="ECO:0000259" key="1">
    <source>
        <dbReference type="Pfam" id="PF05699"/>
    </source>
</evidence>
<dbReference type="InterPro" id="IPR008906">
    <property type="entry name" value="HATC_C_dom"/>
</dbReference>
<dbReference type="GO" id="GO:0046983">
    <property type="term" value="F:protein dimerization activity"/>
    <property type="evidence" value="ECO:0007669"/>
    <property type="project" value="InterPro"/>
</dbReference>
<feature type="domain" description="HAT C-terminal dimerisation" evidence="1">
    <location>
        <begin position="230"/>
        <end position="287"/>
    </location>
</feature>